<name>A0ACB9ALM4_CICIN</name>
<evidence type="ECO:0000313" key="2">
    <source>
        <dbReference type="Proteomes" id="UP001055811"/>
    </source>
</evidence>
<gene>
    <name evidence="1" type="ORF">L2E82_40533</name>
</gene>
<dbReference type="EMBL" id="CM042015">
    <property type="protein sequence ID" value="KAI3710742.1"/>
    <property type="molecule type" value="Genomic_DNA"/>
</dbReference>
<comment type="caution">
    <text evidence="1">The sequence shown here is derived from an EMBL/GenBank/DDBJ whole genome shotgun (WGS) entry which is preliminary data.</text>
</comment>
<keyword evidence="2" id="KW-1185">Reference proteome</keyword>
<organism evidence="1 2">
    <name type="scientific">Cichorium intybus</name>
    <name type="common">Chicory</name>
    <dbReference type="NCBI Taxonomy" id="13427"/>
    <lineage>
        <taxon>Eukaryota</taxon>
        <taxon>Viridiplantae</taxon>
        <taxon>Streptophyta</taxon>
        <taxon>Embryophyta</taxon>
        <taxon>Tracheophyta</taxon>
        <taxon>Spermatophyta</taxon>
        <taxon>Magnoliopsida</taxon>
        <taxon>eudicotyledons</taxon>
        <taxon>Gunneridae</taxon>
        <taxon>Pentapetalae</taxon>
        <taxon>asterids</taxon>
        <taxon>campanulids</taxon>
        <taxon>Asterales</taxon>
        <taxon>Asteraceae</taxon>
        <taxon>Cichorioideae</taxon>
        <taxon>Cichorieae</taxon>
        <taxon>Cichoriinae</taxon>
        <taxon>Cichorium</taxon>
    </lineage>
</organism>
<protein>
    <submittedName>
        <fullName evidence="1">Uncharacterized protein</fullName>
    </submittedName>
</protein>
<dbReference type="Proteomes" id="UP001055811">
    <property type="component" value="Linkage Group LG07"/>
</dbReference>
<accession>A0ACB9ALM4</accession>
<reference evidence="1 2" key="2">
    <citation type="journal article" date="2022" name="Mol. Ecol. Resour.">
        <title>The genomes of chicory, endive, great burdock and yacon provide insights into Asteraceae paleo-polyploidization history and plant inulin production.</title>
        <authorList>
            <person name="Fan W."/>
            <person name="Wang S."/>
            <person name="Wang H."/>
            <person name="Wang A."/>
            <person name="Jiang F."/>
            <person name="Liu H."/>
            <person name="Zhao H."/>
            <person name="Xu D."/>
            <person name="Zhang Y."/>
        </authorList>
    </citation>
    <scope>NUCLEOTIDE SEQUENCE [LARGE SCALE GENOMIC DNA]</scope>
    <source>
        <strain evidence="2">cv. Punajuju</strain>
        <tissue evidence="1">Leaves</tissue>
    </source>
</reference>
<sequence>MIRQSHLKKKECMWHACIISKNLVHMKSRIEEIQSDALSATTIKSQTKRSRGRISGVCHRLQTVAQAGLCTEGEVKPTSRNLKAALYSKIVCALFNRFILYYFSKIGSKVNPMAECRSVTAFPTVEELISQLRFSFIAADFQNVAKTLVEREDCMKRKYIELGKTAEAFVKERDLLFLENLKLNDELKRKQIEFDALRKENLEYNDQIKVLNSEKCRVSNNLVLEDELKKKQSEIDALRKLNVGYEEQDAEFWFYTEQFRDRLTRISNKRMLSLNSVVHCFMAKRWTTRKKQETIEIDHDDDLESISTLKRKQVPNEIKREYISDSIKNIDETYKSINGKMKMKKARWGRHIDMLKEFDKDYELCMNAICALHRKLYTFFRDSLFAFLLKIASYSSPFSTDSSSNILAKLGSEVNPMAECGSDVASPTVQMLISHLRTSFSAEDFRNVAKTLAEREDSMKTKAETFKKEKSLLFMENQKLNDELKKKQKEIDELRTENLKYKDQITVLKSEKSRVSENLKLEDELKKKQSELDAMRKLNAELEKKQAERTIYENRSTDLHDRVLKLEQTAKELMISEGSSSFNLENKQQKNPVAENCKPSQKEDNKKRTEPKFQDIIEIDDDDDDDDELQQSISTLKRKRQSNEIKNDHNSDFVNNIQTETQETKNLQDPHNSNPLSTPCSERIKPRNLLSSLDSSDSTSDLDIKNIDGAYKSILAKMKMKKGRWRFKADMLEEFDKDDELCMNALCALHRQSRTVLAYYDKSRIIQLAQLLTDGDPQQKVKKSASELDRCDVDDCRRLARMYSTNLFNIYQKKDDPFFPPSSS</sequence>
<evidence type="ECO:0000313" key="1">
    <source>
        <dbReference type="EMBL" id="KAI3710742.1"/>
    </source>
</evidence>
<proteinExistence type="predicted"/>
<reference evidence="2" key="1">
    <citation type="journal article" date="2022" name="Mol. Ecol. Resour.">
        <title>The genomes of chicory, endive, great burdock and yacon provide insights into Asteraceae palaeo-polyploidization history and plant inulin production.</title>
        <authorList>
            <person name="Fan W."/>
            <person name="Wang S."/>
            <person name="Wang H."/>
            <person name="Wang A."/>
            <person name="Jiang F."/>
            <person name="Liu H."/>
            <person name="Zhao H."/>
            <person name="Xu D."/>
            <person name="Zhang Y."/>
        </authorList>
    </citation>
    <scope>NUCLEOTIDE SEQUENCE [LARGE SCALE GENOMIC DNA]</scope>
    <source>
        <strain evidence="2">cv. Punajuju</strain>
    </source>
</reference>